<evidence type="ECO:0000256" key="2">
    <source>
        <dbReference type="SAM" id="SignalP"/>
    </source>
</evidence>
<dbReference type="Proteomes" id="UP000009027">
    <property type="component" value="Unassembled WGS sequence"/>
</dbReference>
<evidence type="ECO:0000313" key="3">
    <source>
        <dbReference type="EMBL" id="CCD19142.1"/>
    </source>
</evidence>
<feature type="chain" id="PRO_5003395226" evidence="2">
    <location>
        <begin position="26"/>
        <end position="206"/>
    </location>
</feature>
<keyword evidence="2" id="KW-0732">Signal</keyword>
<reference evidence="3 4" key="1">
    <citation type="journal article" date="2012" name="Proc. Natl. Acad. Sci. U.S.A.">
        <title>Antigenic diversity is generated by distinct evolutionary mechanisms in African trypanosome species.</title>
        <authorList>
            <person name="Jackson A.P."/>
            <person name="Berry A."/>
            <person name="Aslett M."/>
            <person name="Allison H.C."/>
            <person name="Burton P."/>
            <person name="Vavrova-Anderson J."/>
            <person name="Brown R."/>
            <person name="Browne H."/>
            <person name="Corton N."/>
            <person name="Hauser H."/>
            <person name="Gamble J."/>
            <person name="Gilderthorp R."/>
            <person name="Marcello L."/>
            <person name="McQuillan J."/>
            <person name="Otto T.D."/>
            <person name="Quail M.A."/>
            <person name="Sanders M.J."/>
            <person name="van Tonder A."/>
            <person name="Ginger M.L."/>
            <person name="Field M.C."/>
            <person name="Barry J.D."/>
            <person name="Hertz-Fowler C."/>
            <person name="Berriman M."/>
        </authorList>
    </citation>
    <scope>NUCLEOTIDE SEQUENCE</scope>
    <source>
        <strain evidence="3 4">Y486</strain>
    </source>
</reference>
<proteinExistence type="predicted"/>
<gene>
    <name evidence="3" type="ORF">TvY486_0001720</name>
</gene>
<dbReference type="EMBL" id="CAEX01002691">
    <property type="protein sequence ID" value="CCD19142.1"/>
    <property type="molecule type" value="Genomic_DNA"/>
</dbReference>
<sequence>MSFCLQQFAYCSVILVCALSVRVKAKQSDAGMAGRNQLARPNEGGGAGKPPFSRARMESVPGPRWTLNSRVADVLLRGVRPPDNVMLSECLVRVGHRGTNIDGGVRMDVVIQKPEQFIPDADVRRRILSLCECRTYALVDKAVPLLRGHRIASVLQWGGADENTDAKRSVRDALADDGLWNKTRGLLDDAFYFAKNAEARQSWKYR</sequence>
<accession>F9WNM3</accession>
<organism evidence="3 4">
    <name type="scientific">Trypanosoma vivax (strain Y486)</name>
    <dbReference type="NCBI Taxonomy" id="1055687"/>
    <lineage>
        <taxon>Eukaryota</taxon>
        <taxon>Discoba</taxon>
        <taxon>Euglenozoa</taxon>
        <taxon>Kinetoplastea</taxon>
        <taxon>Metakinetoplastina</taxon>
        <taxon>Trypanosomatida</taxon>
        <taxon>Trypanosomatidae</taxon>
        <taxon>Trypanosoma</taxon>
        <taxon>Duttonella</taxon>
    </lineage>
</organism>
<evidence type="ECO:0000256" key="1">
    <source>
        <dbReference type="SAM" id="MobiDB-lite"/>
    </source>
</evidence>
<dbReference type="AlphaFoldDB" id="F9WNM3"/>
<keyword evidence="4" id="KW-1185">Reference proteome</keyword>
<feature type="signal peptide" evidence="2">
    <location>
        <begin position="1"/>
        <end position="25"/>
    </location>
</feature>
<dbReference type="VEuPathDB" id="TriTrypDB:TvY486_0001720"/>
<feature type="region of interest" description="Disordered" evidence="1">
    <location>
        <begin position="30"/>
        <end position="59"/>
    </location>
</feature>
<name>F9WNM3_TRYVY</name>
<protein>
    <submittedName>
        <fullName evidence="3">Uncharacterized protein</fullName>
    </submittedName>
</protein>
<evidence type="ECO:0000313" key="4">
    <source>
        <dbReference type="Proteomes" id="UP000009027"/>
    </source>
</evidence>